<dbReference type="PANTHER" id="PTHR10953:SF6">
    <property type="entry name" value="NEDD8-ACTIVATING ENZYME E1 CATALYTIC SUBUNIT"/>
    <property type="match status" value="1"/>
</dbReference>
<protein>
    <recommendedName>
        <fullName evidence="4">NEDD8-activating enzyme E1 catalytic subunit</fullName>
        <ecNumber evidence="4">6.2.1.64</ecNumber>
    </recommendedName>
</protein>
<evidence type="ECO:0000256" key="2">
    <source>
        <dbReference type="ARBA" id="ARBA00022786"/>
    </source>
</evidence>
<dbReference type="GO" id="GO:0045116">
    <property type="term" value="P:protein neddylation"/>
    <property type="evidence" value="ECO:0007669"/>
    <property type="project" value="UniProtKB-UniRule"/>
</dbReference>
<keyword evidence="3 4" id="KW-0067">ATP-binding</keyword>
<dbReference type="GO" id="GO:0005634">
    <property type="term" value="C:nucleus"/>
    <property type="evidence" value="ECO:0007669"/>
    <property type="project" value="TreeGrafter"/>
</dbReference>
<comment type="caution">
    <text evidence="6">The sequence shown here is derived from an EMBL/GenBank/DDBJ whole genome shotgun (WGS) entry which is preliminary data.</text>
</comment>
<evidence type="ECO:0000313" key="6">
    <source>
        <dbReference type="EMBL" id="KAH8495189.1"/>
    </source>
</evidence>
<comment type="function">
    <text evidence="4">Catalytic subunit of the dimeric E1 enzyme, which activates NEDD8.</text>
</comment>
<evidence type="ECO:0000259" key="5">
    <source>
        <dbReference type="Pfam" id="PF00899"/>
    </source>
</evidence>
<feature type="non-terminal residue" evidence="6">
    <location>
        <position position="1"/>
    </location>
</feature>
<dbReference type="Pfam" id="PF00899">
    <property type="entry name" value="ThiF"/>
    <property type="match status" value="1"/>
</dbReference>
<reference evidence="6" key="1">
    <citation type="journal article" date="2021" name="J. Hered.">
        <title>Genome Assembly of Salicaceae Populus deltoides (Eastern Cottonwood) I-69 Based on Nanopore Sequencing and Hi-C Technologies.</title>
        <authorList>
            <person name="Bai S."/>
            <person name="Wu H."/>
            <person name="Zhang J."/>
            <person name="Pan Z."/>
            <person name="Zhao W."/>
            <person name="Li Z."/>
            <person name="Tong C."/>
        </authorList>
    </citation>
    <scope>NUCLEOTIDE SEQUENCE</scope>
    <source>
        <tissue evidence="6">Leaf</tissue>
    </source>
</reference>
<comment type="catalytic activity">
    <reaction evidence="4">
        <text>ATP + [NEDD8 protein] + [E1 NEDD8-activating enzyme]-L-cysteine = AMP + diphosphate + [E1 NEDD8-activating enzyme]-S-[NEDD8 protein]-yl-L-cysteine.</text>
        <dbReference type="EC" id="6.2.1.64"/>
    </reaction>
</comment>
<accession>A0A8T2XNV2</accession>
<evidence type="ECO:0000256" key="3">
    <source>
        <dbReference type="ARBA" id="ARBA00022840"/>
    </source>
</evidence>
<evidence type="ECO:0000256" key="4">
    <source>
        <dbReference type="RuleBase" id="RU368009"/>
    </source>
</evidence>
<dbReference type="InterPro" id="IPR045886">
    <property type="entry name" value="ThiF/MoeB/HesA"/>
</dbReference>
<proteinExistence type="inferred from homology"/>
<dbReference type="SUPFAM" id="SSF69572">
    <property type="entry name" value="Activating enzymes of the ubiquitin-like proteins"/>
    <property type="match status" value="1"/>
</dbReference>
<dbReference type="GO" id="GO:0005737">
    <property type="term" value="C:cytoplasm"/>
    <property type="evidence" value="ECO:0007669"/>
    <property type="project" value="TreeGrafter"/>
</dbReference>
<evidence type="ECO:0000313" key="7">
    <source>
        <dbReference type="Proteomes" id="UP000807159"/>
    </source>
</evidence>
<dbReference type="InterPro" id="IPR000594">
    <property type="entry name" value="ThiF_NAD_FAD-bd"/>
</dbReference>
<dbReference type="PANTHER" id="PTHR10953">
    <property type="entry name" value="UBIQUITIN-ACTIVATING ENZYME E1"/>
    <property type="match status" value="1"/>
</dbReference>
<dbReference type="Proteomes" id="UP000807159">
    <property type="component" value="Chromosome 10"/>
</dbReference>
<sequence length="156" mass="17375">MAGSTVQQSRSRDLDKLLLRPGNLVAPTFESGVQLRDDLQEYARLLVIGAGGLGCELLKDLALSGFKNLEVIDMDRIEVTNLNRQFLFRLEDVGKPKAEVAAKRVMERVSGVNIVPHFCRIEDKEIDFYKDFSIIVLGLDSVEARSYINAVACGFL</sequence>
<dbReference type="EMBL" id="JACEGQ020000010">
    <property type="protein sequence ID" value="KAH8495189.1"/>
    <property type="molecule type" value="Genomic_DNA"/>
</dbReference>
<dbReference type="GO" id="GO:0005524">
    <property type="term" value="F:ATP binding"/>
    <property type="evidence" value="ECO:0007669"/>
    <property type="project" value="UniProtKB-UniRule"/>
</dbReference>
<name>A0A8T2XNV2_POPDE</name>
<feature type="domain" description="THIF-type NAD/FAD binding fold" evidence="5">
    <location>
        <begin position="34"/>
        <end position="152"/>
    </location>
</feature>
<gene>
    <name evidence="6" type="ORF">H0E87_018390</name>
</gene>
<keyword evidence="2 4" id="KW-0833">Ubl conjugation pathway</keyword>
<dbReference type="FunFam" id="3.50.50.80:FF:000002">
    <property type="entry name" value="SUMO-activating enzyme subunit 2"/>
    <property type="match status" value="1"/>
</dbReference>
<organism evidence="6 7">
    <name type="scientific">Populus deltoides</name>
    <name type="common">Eastern poplar</name>
    <name type="synonym">Eastern cottonwood</name>
    <dbReference type="NCBI Taxonomy" id="3696"/>
    <lineage>
        <taxon>Eukaryota</taxon>
        <taxon>Viridiplantae</taxon>
        <taxon>Streptophyta</taxon>
        <taxon>Embryophyta</taxon>
        <taxon>Tracheophyta</taxon>
        <taxon>Spermatophyta</taxon>
        <taxon>Magnoliopsida</taxon>
        <taxon>eudicotyledons</taxon>
        <taxon>Gunneridae</taxon>
        <taxon>Pentapetalae</taxon>
        <taxon>rosids</taxon>
        <taxon>fabids</taxon>
        <taxon>Malpighiales</taxon>
        <taxon>Salicaceae</taxon>
        <taxon>Saliceae</taxon>
        <taxon>Populus</taxon>
    </lineage>
</organism>
<keyword evidence="4" id="KW-0436">Ligase</keyword>
<dbReference type="AlphaFoldDB" id="A0A8T2XNV2"/>
<dbReference type="InterPro" id="IPR035985">
    <property type="entry name" value="Ubiquitin-activating_enz"/>
</dbReference>
<keyword evidence="1 4" id="KW-0547">Nucleotide-binding</keyword>
<dbReference type="Gene3D" id="3.40.50.720">
    <property type="entry name" value="NAD(P)-binding Rossmann-like Domain"/>
    <property type="match status" value="1"/>
</dbReference>
<keyword evidence="7" id="KW-1185">Reference proteome</keyword>
<evidence type="ECO:0000256" key="1">
    <source>
        <dbReference type="ARBA" id="ARBA00022741"/>
    </source>
</evidence>
<comment type="similarity">
    <text evidence="4">Belongs to the ubiquitin-activating E1 family. UBA3 subfamily.</text>
</comment>
<dbReference type="EC" id="6.2.1.64" evidence="4"/>
<dbReference type="GO" id="GO:0019781">
    <property type="term" value="F:NEDD8 activating enzyme activity"/>
    <property type="evidence" value="ECO:0007669"/>
    <property type="project" value="UniProtKB-UniRule"/>
</dbReference>
<comment type="pathway">
    <text evidence="4">Protein modification; protein neddylation.</text>
</comment>